<dbReference type="Proteomes" id="UP000192505">
    <property type="component" value="Unassembled WGS sequence"/>
</dbReference>
<evidence type="ECO:0000259" key="2">
    <source>
        <dbReference type="Pfam" id="PF13511"/>
    </source>
</evidence>
<comment type="caution">
    <text evidence="3">The sequence shown here is derived from an EMBL/GenBank/DDBJ whole genome shotgun (WGS) entry which is preliminary data.</text>
</comment>
<dbReference type="EMBL" id="MTEI01000023">
    <property type="protein sequence ID" value="OQW86077.1"/>
    <property type="molecule type" value="Genomic_DNA"/>
</dbReference>
<name>A0A1W9KPI6_9BURK</name>
<feature type="domain" description="DUF4124" evidence="2">
    <location>
        <begin position="28"/>
        <end position="81"/>
    </location>
</feature>
<protein>
    <recommendedName>
        <fullName evidence="2">DUF4124 domain-containing protein</fullName>
    </recommendedName>
</protein>
<reference evidence="3 4" key="1">
    <citation type="submission" date="2017-01" db="EMBL/GenBank/DDBJ databases">
        <title>Novel large sulfur bacteria in the metagenomes of groundwater-fed chemosynthetic microbial mats in the Lake Huron basin.</title>
        <authorList>
            <person name="Sharrar A.M."/>
            <person name="Flood B.E."/>
            <person name="Bailey J.V."/>
            <person name="Jones D.S."/>
            <person name="Biddanda B."/>
            <person name="Ruberg S.A."/>
            <person name="Marcus D.N."/>
            <person name="Dick G.J."/>
        </authorList>
    </citation>
    <scope>NUCLEOTIDE SEQUENCE [LARGE SCALE GENOMIC DNA]</scope>
    <source>
        <strain evidence="3">A7</strain>
    </source>
</reference>
<dbReference type="Pfam" id="PF13511">
    <property type="entry name" value="DUF4124"/>
    <property type="match status" value="1"/>
</dbReference>
<organism evidence="3 4">
    <name type="scientific">Rhodoferax ferrireducens</name>
    <dbReference type="NCBI Taxonomy" id="192843"/>
    <lineage>
        <taxon>Bacteria</taxon>
        <taxon>Pseudomonadati</taxon>
        <taxon>Pseudomonadota</taxon>
        <taxon>Betaproteobacteria</taxon>
        <taxon>Burkholderiales</taxon>
        <taxon>Comamonadaceae</taxon>
        <taxon>Rhodoferax</taxon>
    </lineage>
</organism>
<accession>A0A1W9KPI6</accession>
<feature type="region of interest" description="Disordered" evidence="1">
    <location>
        <begin position="171"/>
        <end position="190"/>
    </location>
</feature>
<gene>
    <name evidence="3" type="ORF">BWK72_18920</name>
</gene>
<dbReference type="InterPro" id="IPR025392">
    <property type="entry name" value="DUF4124"/>
</dbReference>
<sequence>MTPSLFHVKPARSARQHSGAAASIACGLLLMAGQTVWADVHKCTAPDGRVNFSDQPCPAGQVGGKTKYGAVAPPVAPPAAPKDASAQSREDMRGRMRAALSPECRALSDKVTRYIEQGTGQTPEAVVKADMARFEQQCAKQTEAAMQAEMERKAAERKLLEAQQACQEKRRVLESRRGQRASLSEQDQRALSVLESEVARDCR</sequence>
<evidence type="ECO:0000256" key="1">
    <source>
        <dbReference type="SAM" id="MobiDB-lite"/>
    </source>
</evidence>
<evidence type="ECO:0000313" key="3">
    <source>
        <dbReference type="EMBL" id="OQW86077.1"/>
    </source>
</evidence>
<proteinExistence type="predicted"/>
<dbReference type="AlphaFoldDB" id="A0A1W9KPI6"/>
<evidence type="ECO:0000313" key="4">
    <source>
        <dbReference type="Proteomes" id="UP000192505"/>
    </source>
</evidence>